<keyword evidence="2" id="KW-1185">Reference proteome</keyword>
<sequence length="99" mass="11401">MKCSNDLKFLFNIVQIASATANRIRYLLLSNEIEKAHELLNVMSNFTLLQPIRQDKTCHENLKLFQALIINLPYSELNELKQIITSAIAKIEAHKDFSL</sequence>
<organism evidence="1 2">
    <name type="scientific">Rodentibacter haemolyticus</name>
    <dbReference type="NCBI Taxonomy" id="2778911"/>
    <lineage>
        <taxon>Bacteria</taxon>
        <taxon>Pseudomonadati</taxon>
        <taxon>Pseudomonadota</taxon>
        <taxon>Gammaproteobacteria</taxon>
        <taxon>Pasteurellales</taxon>
        <taxon>Pasteurellaceae</taxon>
        <taxon>Rodentibacter</taxon>
    </lineage>
</organism>
<evidence type="ECO:0000313" key="2">
    <source>
        <dbReference type="Proteomes" id="UP000663069"/>
    </source>
</evidence>
<accession>A0ABX6UYK6</accession>
<reference evidence="1 2" key="1">
    <citation type="submission" date="2020-10" db="EMBL/GenBank/DDBJ databases">
        <title>Genome Sequencing of Rodentibacter spp. strain DSM111151.</title>
        <authorList>
            <person name="Benga L."/>
            <person name="Lautwein T."/>
        </authorList>
    </citation>
    <scope>NUCLEOTIDE SEQUENCE [LARGE SCALE GENOMIC DNA]</scope>
    <source>
        <strain evidence="1 2">DSM 111151</strain>
    </source>
</reference>
<protein>
    <submittedName>
        <fullName evidence="1">Uncharacterized protein</fullName>
    </submittedName>
</protein>
<dbReference type="RefSeq" id="WP_194812451.1">
    <property type="nucleotide sequence ID" value="NZ_CP063056.1"/>
</dbReference>
<proteinExistence type="predicted"/>
<dbReference type="EMBL" id="CP063056">
    <property type="protein sequence ID" value="QPB42874.1"/>
    <property type="molecule type" value="Genomic_DNA"/>
</dbReference>
<dbReference type="Proteomes" id="UP000663069">
    <property type="component" value="Chromosome"/>
</dbReference>
<gene>
    <name evidence="1" type="ORF">IHV77_01740</name>
</gene>
<evidence type="ECO:0000313" key="1">
    <source>
        <dbReference type="EMBL" id="QPB42874.1"/>
    </source>
</evidence>
<name>A0ABX6UYK6_9PAST</name>